<evidence type="ECO:0000313" key="2">
    <source>
        <dbReference type="Proteomes" id="UP001501734"/>
    </source>
</evidence>
<dbReference type="EMBL" id="BAABDL010000041">
    <property type="protein sequence ID" value="GAA4063299.1"/>
    <property type="molecule type" value="Genomic_DNA"/>
</dbReference>
<organism evidence="1 2">
    <name type="scientific">Amphibacillus indicireducens</name>
    <dbReference type="NCBI Taxonomy" id="1076330"/>
    <lineage>
        <taxon>Bacteria</taxon>
        <taxon>Bacillati</taxon>
        <taxon>Bacillota</taxon>
        <taxon>Bacilli</taxon>
        <taxon>Bacillales</taxon>
        <taxon>Bacillaceae</taxon>
        <taxon>Amphibacillus</taxon>
    </lineage>
</organism>
<dbReference type="Proteomes" id="UP001501734">
    <property type="component" value="Unassembled WGS sequence"/>
</dbReference>
<sequence length="157" mass="17569">MRKTFVIGSVLLLMCILSGCNKTNENTVLLGDKPPKMTIEVNREEFNSQLGSYCWNLPDSESECLEIMVPLENGQRIAASLGEEISLTFKSAPAPDQAYLIQNPGDDLTEVKLNENQFTAPDEKGVYYYVYSVAWLNKDEEKVSNGSVDYGFILDIK</sequence>
<keyword evidence="2" id="KW-1185">Reference proteome</keyword>
<comment type="caution">
    <text evidence="1">The sequence shown here is derived from an EMBL/GenBank/DDBJ whole genome shotgun (WGS) entry which is preliminary data.</text>
</comment>
<accession>A0ABP7VAV5</accession>
<evidence type="ECO:0000313" key="1">
    <source>
        <dbReference type="EMBL" id="GAA4063299.1"/>
    </source>
</evidence>
<proteinExistence type="predicted"/>
<name>A0ABP7VAV5_9BACI</name>
<dbReference type="RefSeq" id="WP_344910488.1">
    <property type="nucleotide sequence ID" value="NZ_BAABDL010000041.1"/>
</dbReference>
<reference evidence="2" key="1">
    <citation type="journal article" date="2019" name="Int. J. Syst. Evol. Microbiol.">
        <title>The Global Catalogue of Microorganisms (GCM) 10K type strain sequencing project: providing services to taxonomists for standard genome sequencing and annotation.</title>
        <authorList>
            <consortium name="The Broad Institute Genomics Platform"/>
            <consortium name="The Broad Institute Genome Sequencing Center for Infectious Disease"/>
            <person name="Wu L."/>
            <person name="Ma J."/>
        </authorList>
    </citation>
    <scope>NUCLEOTIDE SEQUENCE [LARGE SCALE GENOMIC DNA]</scope>
    <source>
        <strain evidence="2">JCM 17250</strain>
    </source>
</reference>
<dbReference type="PROSITE" id="PS51257">
    <property type="entry name" value="PROKAR_LIPOPROTEIN"/>
    <property type="match status" value="1"/>
</dbReference>
<evidence type="ECO:0008006" key="3">
    <source>
        <dbReference type="Google" id="ProtNLM"/>
    </source>
</evidence>
<protein>
    <recommendedName>
        <fullName evidence="3">Lipoprotein</fullName>
    </recommendedName>
</protein>
<gene>
    <name evidence="1" type="ORF">GCM10022410_07590</name>
</gene>